<reference evidence="1 2" key="1">
    <citation type="submission" date="2019-03" db="EMBL/GenBank/DDBJ databases">
        <title>Genomic Encyclopedia of Type Strains, Phase IV (KMG-IV): sequencing the most valuable type-strain genomes for metagenomic binning, comparative biology and taxonomic classification.</title>
        <authorList>
            <person name="Goeker M."/>
        </authorList>
    </citation>
    <scope>NUCLEOTIDE SEQUENCE [LARGE SCALE GENOMIC DNA]</scope>
    <source>
        <strain evidence="1 2">DSM 15969</strain>
    </source>
</reference>
<dbReference type="EMBL" id="SLUI01000005">
    <property type="protein sequence ID" value="TCL37846.1"/>
    <property type="molecule type" value="Genomic_DNA"/>
</dbReference>
<dbReference type="AlphaFoldDB" id="A0A4R1Q119"/>
<evidence type="ECO:0000313" key="2">
    <source>
        <dbReference type="Proteomes" id="UP000295063"/>
    </source>
</evidence>
<proteinExistence type="predicted"/>
<sequence>MFLFRKGIGFLIVLLGLIIAMREVVSFLI</sequence>
<comment type="caution">
    <text evidence="1">The sequence shown here is derived from an EMBL/GenBank/DDBJ whole genome shotgun (WGS) entry which is preliminary data.</text>
</comment>
<gene>
    <name evidence="1" type="ORF">EV210_105287</name>
</gene>
<accession>A0A4R1Q119</accession>
<evidence type="ECO:0000313" key="1">
    <source>
        <dbReference type="EMBL" id="TCL37846.1"/>
    </source>
</evidence>
<protein>
    <submittedName>
        <fullName evidence="1">Uncharacterized protein</fullName>
    </submittedName>
</protein>
<name>A0A4R1Q119_9FIRM</name>
<dbReference type="Proteomes" id="UP000295063">
    <property type="component" value="Unassembled WGS sequence"/>
</dbReference>
<keyword evidence="2" id="KW-1185">Reference proteome</keyword>
<organism evidence="1 2">
    <name type="scientific">Anaerospora hongkongensis</name>
    <dbReference type="NCBI Taxonomy" id="244830"/>
    <lineage>
        <taxon>Bacteria</taxon>
        <taxon>Bacillati</taxon>
        <taxon>Bacillota</taxon>
        <taxon>Negativicutes</taxon>
        <taxon>Selenomonadales</taxon>
        <taxon>Sporomusaceae</taxon>
        <taxon>Anaerospora</taxon>
    </lineage>
</organism>